<dbReference type="InterPro" id="IPR019763">
    <property type="entry name" value="Dynein_light_1/2_CS"/>
</dbReference>
<keyword evidence="7" id="KW-0509">mRNA transport</keyword>
<comment type="similarity">
    <text evidence="3 13">Belongs to the dynein light chain family.</text>
</comment>
<keyword evidence="9 13" id="KW-0243">Dynein</keyword>
<dbReference type="AlphaFoldDB" id="A0A0N5BZX9"/>
<reference evidence="15" key="1">
    <citation type="submission" date="2017-02" db="UniProtKB">
        <authorList>
            <consortium name="WormBaseParasite"/>
        </authorList>
    </citation>
    <scope>IDENTIFICATION</scope>
</reference>
<proteinExistence type="inferred from homology"/>
<evidence type="ECO:0000313" key="15">
    <source>
        <dbReference type="WBParaSite" id="SPAL_0001131700.1"/>
    </source>
</evidence>
<keyword evidence="12" id="KW-0539">Nucleus</keyword>
<dbReference type="GO" id="GO:0051028">
    <property type="term" value="P:mRNA transport"/>
    <property type="evidence" value="ECO:0007669"/>
    <property type="project" value="UniProtKB-KW"/>
</dbReference>
<dbReference type="InterPro" id="IPR037177">
    <property type="entry name" value="DLC_sf"/>
</dbReference>
<evidence type="ECO:0000256" key="7">
    <source>
        <dbReference type="ARBA" id="ARBA00022816"/>
    </source>
</evidence>
<keyword evidence="6 13" id="KW-0493">Microtubule</keyword>
<dbReference type="GO" id="GO:0045505">
    <property type="term" value="F:dynein intermediate chain binding"/>
    <property type="evidence" value="ECO:0007669"/>
    <property type="project" value="TreeGrafter"/>
</dbReference>
<dbReference type="SMART" id="SM01375">
    <property type="entry name" value="Dynein_light"/>
    <property type="match status" value="1"/>
</dbReference>
<evidence type="ECO:0000256" key="8">
    <source>
        <dbReference type="ARBA" id="ARBA00022927"/>
    </source>
</evidence>
<evidence type="ECO:0000256" key="4">
    <source>
        <dbReference type="ARBA" id="ARBA00022448"/>
    </source>
</evidence>
<evidence type="ECO:0000256" key="10">
    <source>
        <dbReference type="ARBA" id="ARBA00023175"/>
    </source>
</evidence>
<keyword evidence="8" id="KW-0653">Protein transport</keyword>
<keyword evidence="4" id="KW-0813">Transport</keyword>
<dbReference type="PROSITE" id="PS01239">
    <property type="entry name" value="DYNEIN_LIGHT_1"/>
    <property type="match status" value="1"/>
</dbReference>
<dbReference type="PANTHER" id="PTHR11886:SF35">
    <property type="entry name" value="DYNEIN LIGHT CHAIN"/>
    <property type="match status" value="1"/>
</dbReference>
<dbReference type="Proteomes" id="UP000046392">
    <property type="component" value="Unplaced"/>
</dbReference>
<evidence type="ECO:0000256" key="13">
    <source>
        <dbReference type="RuleBase" id="RU365010"/>
    </source>
</evidence>
<evidence type="ECO:0000256" key="1">
    <source>
        <dbReference type="ARBA" id="ARBA00004123"/>
    </source>
</evidence>
<keyword evidence="14" id="KW-1185">Reference proteome</keyword>
<dbReference type="GO" id="GO:0007017">
    <property type="term" value="P:microtubule-based process"/>
    <property type="evidence" value="ECO:0007669"/>
    <property type="project" value="InterPro"/>
</dbReference>
<dbReference type="Pfam" id="PF01221">
    <property type="entry name" value="Dynein_light"/>
    <property type="match status" value="1"/>
</dbReference>
<dbReference type="GO" id="GO:0005634">
    <property type="term" value="C:nucleus"/>
    <property type="evidence" value="ECO:0007669"/>
    <property type="project" value="UniProtKB-SubCell"/>
</dbReference>
<name>A0A0N5BZX9_STREA</name>
<dbReference type="GO" id="GO:0005868">
    <property type="term" value="C:cytoplasmic dynein complex"/>
    <property type="evidence" value="ECO:0007669"/>
    <property type="project" value="TreeGrafter"/>
</dbReference>
<evidence type="ECO:0000256" key="9">
    <source>
        <dbReference type="ARBA" id="ARBA00023017"/>
    </source>
</evidence>
<keyword evidence="10 13" id="KW-0505">Motor protein</keyword>
<dbReference type="STRING" id="174720.A0A0N5BZX9"/>
<dbReference type="GO" id="GO:0005874">
    <property type="term" value="C:microtubule"/>
    <property type="evidence" value="ECO:0007669"/>
    <property type="project" value="UniProtKB-KW"/>
</dbReference>
<accession>A0A0N5BZX9</accession>
<evidence type="ECO:0000313" key="14">
    <source>
        <dbReference type="Proteomes" id="UP000046392"/>
    </source>
</evidence>
<dbReference type="SUPFAM" id="SSF54648">
    <property type="entry name" value="DLC"/>
    <property type="match status" value="1"/>
</dbReference>
<keyword evidence="11 13" id="KW-0206">Cytoskeleton</keyword>
<evidence type="ECO:0000256" key="2">
    <source>
        <dbReference type="ARBA" id="ARBA00004245"/>
    </source>
</evidence>
<evidence type="ECO:0000256" key="3">
    <source>
        <dbReference type="ARBA" id="ARBA00010156"/>
    </source>
</evidence>
<keyword evidence="5 13" id="KW-0963">Cytoplasm</keyword>
<protein>
    <recommendedName>
        <fullName evidence="13">Dynein light chain</fullName>
    </recommendedName>
</protein>
<dbReference type="FunFam" id="3.30.740.10:FF:000005">
    <property type="entry name" value="Dynein light chain"/>
    <property type="match status" value="1"/>
</dbReference>
<evidence type="ECO:0000256" key="11">
    <source>
        <dbReference type="ARBA" id="ARBA00023212"/>
    </source>
</evidence>
<dbReference type="Gene3D" id="3.30.740.10">
    <property type="entry name" value="Protein Inhibitor Of Neuronal Nitric Oxide Synthase"/>
    <property type="match status" value="1"/>
</dbReference>
<evidence type="ECO:0000256" key="5">
    <source>
        <dbReference type="ARBA" id="ARBA00022490"/>
    </source>
</evidence>
<dbReference type="WBParaSite" id="SPAL_0001131700.1">
    <property type="protein sequence ID" value="SPAL_0001131700.1"/>
    <property type="gene ID" value="SPAL_0001131700"/>
</dbReference>
<comment type="subcellular location">
    <subcellularLocation>
        <location evidence="2 13">Cytoplasm</location>
        <location evidence="2 13">Cytoskeleton</location>
    </subcellularLocation>
    <subcellularLocation>
        <location evidence="1">Nucleus</location>
    </subcellularLocation>
</comment>
<dbReference type="PANTHER" id="PTHR11886">
    <property type="entry name" value="DYNEIN LIGHT CHAIN"/>
    <property type="match status" value="1"/>
</dbReference>
<organism evidence="14 15">
    <name type="scientific">Strongyloides papillosus</name>
    <name type="common">Intestinal threadworm</name>
    <dbReference type="NCBI Taxonomy" id="174720"/>
    <lineage>
        <taxon>Eukaryota</taxon>
        <taxon>Metazoa</taxon>
        <taxon>Ecdysozoa</taxon>
        <taxon>Nematoda</taxon>
        <taxon>Chromadorea</taxon>
        <taxon>Rhabditida</taxon>
        <taxon>Tylenchina</taxon>
        <taxon>Panagrolaimomorpha</taxon>
        <taxon>Strongyloidoidea</taxon>
        <taxon>Strongyloididae</taxon>
        <taxon>Strongyloides</taxon>
    </lineage>
</organism>
<evidence type="ECO:0000256" key="12">
    <source>
        <dbReference type="ARBA" id="ARBA00023242"/>
    </source>
</evidence>
<dbReference type="GO" id="GO:0015031">
    <property type="term" value="P:protein transport"/>
    <property type="evidence" value="ECO:0007669"/>
    <property type="project" value="UniProtKB-KW"/>
</dbReference>
<dbReference type="InterPro" id="IPR001372">
    <property type="entry name" value="Dynein_light_chain_typ-1/2"/>
</dbReference>
<sequence length="169" mass="19751">MQIKYQKTCSSGNEIIDDLKTYIHIVSYIKINYTCYYKIIMRRNFESIRRKFNSTRRVSRAFRTGVINTPRKSFLHHGAGVNQTIPTIISIDNMDNEMKDRIIDITDKALHDKNTESDVATYIKTFCDNEFGPTWHCIIGRSFGSHVTYEKYLQLSFTKCIRVVIFKSG</sequence>
<evidence type="ECO:0000256" key="6">
    <source>
        <dbReference type="ARBA" id="ARBA00022701"/>
    </source>
</evidence>